<dbReference type="PANTHER" id="PTHR38360:SF1">
    <property type="entry name" value="F12P19.7"/>
    <property type="match status" value="1"/>
</dbReference>
<protein>
    <submittedName>
        <fullName evidence="2">2726_t:CDS:1</fullName>
    </submittedName>
</protein>
<name>A0A9N8VHM9_9GLOM</name>
<dbReference type="PANTHER" id="PTHR38360">
    <property type="entry name" value="OS03G0120000 PROTEIN"/>
    <property type="match status" value="1"/>
</dbReference>
<keyword evidence="1" id="KW-0732">Signal</keyword>
<organism evidence="2 3">
    <name type="scientific">Acaulospora morrowiae</name>
    <dbReference type="NCBI Taxonomy" id="94023"/>
    <lineage>
        <taxon>Eukaryota</taxon>
        <taxon>Fungi</taxon>
        <taxon>Fungi incertae sedis</taxon>
        <taxon>Mucoromycota</taxon>
        <taxon>Glomeromycotina</taxon>
        <taxon>Glomeromycetes</taxon>
        <taxon>Diversisporales</taxon>
        <taxon>Acaulosporaceae</taxon>
        <taxon>Acaulospora</taxon>
    </lineage>
</organism>
<evidence type="ECO:0000313" key="2">
    <source>
        <dbReference type="EMBL" id="CAG8455468.1"/>
    </source>
</evidence>
<dbReference type="AlphaFoldDB" id="A0A9N8VHM9"/>
<reference evidence="2" key="1">
    <citation type="submission" date="2021-06" db="EMBL/GenBank/DDBJ databases">
        <authorList>
            <person name="Kallberg Y."/>
            <person name="Tangrot J."/>
            <person name="Rosling A."/>
        </authorList>
    </citation>
    <scope>NUCLEOTIDE SEQUENCE</scope>
    <source>
        <strain evidence="2">CL551</strain>
    </source>
</reference>
<feature type="chain" id="PRO_5040266931" evidence="1">
    <location>
        <begin position="24"/>
        <end position="652"/>
    </location>
</feature>
<sequence>MVLNHFHVKFLLFLLPFLLKVYSQCVTNYDANVDYFTTKVNATVASLFRIEYYKNYKLVYNLYTNETFALYQCGTPIPSNLPAGTKNFSIPLSAIAILDSSEIPFLEALGLRSTIKVIDSSFASDIVSPCLQSEKSKIKTLDNNQTATAQILSTVNATFGNLANSSALKLISTSPVSDPGTLNRAEWIKFYSVFFNLEEKANATYNKISDNYNCLKKLATSHAPTTKPLVAWTQYDAPASYNNNTESWMIVDAKYKRMLIEDAGGAYFNSSTLIYYKNSEFLSAIANVDILIDETYIAINISDVYANYHLTATSDYKFVKNSAIYREDGLQNPGGGRDWFESAVLEDDAVLGDIVNIINPDLPKKGYQRVWFRNVAKGEVPKISSSDNCTDVNSTLTDTMAPFVTSGGAQSILESSKDSSSDYFSRSWSEWTSVIQRPQLPKPPADTVKLLKPLKLQQYIVNNHGWWPVFGGEPKLKRKRGNPTSPVVPQKQTPLSLVPLEFSKRRKIHNCSHFSSQFSCKNYLAVEWDPEENEFRTAFPPRTTTSALPQENFAAVTSRVLLVRRLKAKQGNTLKGDAASRFRKNVLVKVAVTVSDINSAIESPSNESDVVIKRPWRDGTTEPVEGTFEELKSLRNKRACESNSSPYTPPYC</sequence>
<feature type="signal peptide" evidence="1">
    <location>
        <begin position="1"/>
        <end position="23"/>
    </location>
</feature>
<dbReference type="EMBL" id="CAJVPV010000408">
    <property type="protein sequence ID" value="CAG8455468.1"/>
    <property type="molecule type" value="Genomic_DNA"/>
</dbReference>
<gene>
    <name evidence="2" type="ORF">AMORRO_LOCUS1124</name>
</gene>
<evidence type="ECO:0000256" key="1">
    <source>
        <dbReference type="SAM" id="SignalP"/>
    </source>
</evidence>
<dbReference type="OrthoDB" id="409848at2759"/>
<dbReference type="SUPFAM" id="SSF53807">
    <property type="entry name" value="Helical backbone' metal receptor"/>
    <property type="match status" value="1"/>
</dbReference>
<comment type="caution">
    <text evidence="2">The sequence shown here is derived from an EMBL/GenBank/DDBJ whole genome shotgun (WGS) entry which is preliminary data.</text>
</comment>
<dbReference type="Proteomes" id="UP000789342">
    <property type="component" value="Unassembled WGS sequence"/>
</dbReference>
<evidence type="ECO:0000313" key="3">
    <source>
        <dbReference type="Proteomes" id="UP000789342"/>
    </source>
</evidence>
<keyword evidence="3" id="KW-1185">Reference proteome</keyword>
<accession>A0A9N8VHM9</accession>
<proteinExistence type="predicted"/>